<dbReference type="UniPathway" id="UPA00143"/>
<accession>A0A8J5L4I5</accession>
<evidence type="ECO:0000313" key="2">
    <source>
        <dbReference type="EMBL" id="KAG6511825.1"/>
    </source>
</evidence>
<reference evidence="2 3" key="1">
    <citation type="submission" date="2020-08" db="EMBL/GenBank/DDBJ databases">
        <title>Plant Genome Project.</title>
        <authorList>
            <person name="Zhang R.-G."/>
        </authorList>
    </citation>
    <scope>NUCLEOTIDE SEQUENCE [LARGE SCALE GENOMIC DNA]</scope>
    <source>
        <tissue evidence="2">Rhizome</tissue>
    </source>
</reference>
<gene>
    <name evidence="2" type="ORF">ZIOFF_029903</name>
</gene>
<dbReference type="Proteomes" id="UP000734854">
    <property type="component" value="Unassembled WGS sequence"/>
</dbReference>
<feature type="region of interest" description="Disordered" evidence="1">
    <location>
        <begin position="107"/>
        <end position="128"/>
    </location>
</feature>
<dbReference type="PANTHER" id="PTHR31060:SF3">
    <property type="entry name" value="OS04G0579700 PROTEIN"/>
    <property type="match status" value="1"/>
</dbReference>
<comment type="caution">
    <text evidence="2">The sequence shown here is derived from an EMBL/GenBank/DDBJ whole genome shotgun (WGS) entry which is preliminary data.</text>
</comment>
<evidence type="ECO:0000313" key="3">
    <source>
        <dbReference type="Proteomes" id="UP000734854"/>
    </source>
</evidence>
<proteinExistence type="predicted"/>
<dbReference type="Gene3D" id="1.50.10.160">
    <property type="match status" value="1"/>
</dbReference>
<name>A0A8J5L4I5_ZINOF</name>
<evidence type="ECO:0000256" key="1">
    <source>
        <dbReference type="SAM" id="MobiDB-lite"/>
    </source>
</evidence>
<organism evidence="2 3">
    <name type="scientific">Zingiber officinale</name>
    <name type="common">Ginger</name>
    <name type="synonym">Amomum zingiber</name>
    <dbReference type="NCBI Taxonomy" id="94328"/>
    <lineage>
        <taxon>Eukaryota</taxon>
        <taxon>Viridiplantae</taxon>
        <taxon>Streptophyta</taxon>
        <taxon>Embryophyta</taxon>
        <taxon>Tracheophyta</taxon>
        <taxon>Spermatophyta</taxon>
        <taxon>Magnoliopsida</taxon>
        <taxon>Liliopsida</taxon>
        <taxon>Zingiberales</taxon>
        <taxon>Zingiberaceae</taxon>
        <taxon>Zingiber</taxon>
    </lineage>
</organism>
<dbReference type="AlphaFoldDB" id="A0A8J5L4I5"/>
<protein>
    <submittedName>
        <fullName evidence="2">Uncharacterized protein</fullName>
    </submittedName>
</protein>
<sequence>MDTEVVRVVVKERGLEVTEFHPQVCKGTTDDGYLNGKLGVAEHRKHHGDTGDDVGVNDCRSSFIRNLLPNEDEDVGADDRADLEPEEIPLGEFFFISFPLRALIPGSTAPSEKEEVERSAPPTPEEETVEHMPIGFEVAFPSLLDLTKELGLEFPYSHPCLQGISAMRGLVYSPILDRVSSGFCHVPNVTFSKIMELVLASNEDSGHCEMKSWVLKLFKENLLMANGFVDINVQIRLLMGEAERASGVALEGGHHIALPGELHHLPLIDDCKGLNGEVVEERIGKTILPLPLEEQQSILLSVGSSNSCSNLERAFEVWIENREEHVSEASGKKVSKEEQCRLALVQEDILKFNL</sequence>
<dbReference type="InterPro" id="IPR038920">
    <property type="entry name" value="At3g05675-like"/>
</dbReference>
<dbReference type="EMBL" id="JACMSC010000008">
    <property type="protein sequence ID" value="KAG6511825.1"/>
    <property type="molecule type" value="Genomic_DNA"/>
</dbReference>
<dbReference type="PANTHER" id="PTHR31060">
    <property type="entry name" value="OSJNBA0011J08.25 PROTEIN-RELATED"/>
    <property type="match status" value="1"/>
</dbReference>
<keyword evidence="3" id="KW-1185">Reference proteome</keyword>
<dbReference type="GO" id="GO:0016567">
    <property type="term" value="P:protein ubiquitination"/>
    <property type="evidence" value="ECO:0007669"/>
    <property type="project" value="UniProtKB-UniPathway"/>
</dbReference>